<evidence type="ECO:0000259" key="6">
    <source>
        <dbReference type="Pfam" id="PF07980"/>
    </source>
</evidence>
<comment type="caution">
    <text evidence="8">The sequence shown here is derived from an EMBL/GenBank/DDBJ whole genome shotgun (WGS) entry which is preliminary data.</text>
</comment>
<comment type="similarity">
    <text evidence="2">Belongs to the SusD family.</text>
</comment>
<evidence type="ECO:0000256" key="4">
    <source>
        <dbReference type="ARBA" id="ARBA00023136"/>
    </source>
</evidence>
<evidence type="ECO:0000259" key="7">
    <source>
        <dbReference type="Pfam" id="PF14322"/>
    </source>
</evidence>
<dbReference type="InterPro" id="IPR012944">
    <property type="entry name" value="SusD_RagB_dom"/>
</dbReference>
<dbReference type="EMBL" id="JACOOH010000002">
    <property type="protein sequence ID" value="MBC5620301.1"/>
    <property type="molecule type" value="Genomic_DNA"/>
</dbReference>
<evidence type="ECO:0000313" key="9">
    <source>
        <dbReference type="Proteomes" id="UP000646484"/>
    </source>
</evidence>
<keyword evidence="9" id="KW-1185">Reference proteome</keyword>
<gene>
    <name evidence="8" type="ORF">H8S64_04230</name>
</gene>
<dbReference type="InterPro" id="IPR011990">
    <property type="entry name" value="TPR-like_helical_dom_sf"/>
</dbReference>
<reference evidence="8 9" key="1">
    <citation type="submission" date="2020-08" db="EMBL/GenBank/DDBJ databases">
        <title>Genome public.</title>
        <authorList>
            <person name="Liu C."/>
            <person name="Sun Q."/>
        </authorList>
    </citation>
    <scope>NUCLEOTIDE SEQUENCE [LARGE SCALE GENOMIC DNA]</scope>
    <source>
        <strain evidence="8 9">NSJ-56</strain>
    </source>
</reference>
<dbReference type="PROSITE" id="PS51257">
    <property type="entry name" value="PROKAR_LIPOPROTEIN"/>
    <property type="match status" value="1"/>
</dbReference>
<feature type="domain" description="RagB/SusD" evidence="6">
    <location>
        <begin position="349"/>
        <end position="499"/>
    </location>
</feature>
<dbReference type="Proteomes" id="UP000646484">
    <property type="component" value="Unassembled WGS sequence"/>
</dbReference>
<name>A0ABR7CX93_9BACT</name>
<feature type="domain" description="SusD-like N-terminal" evidence="7">
    <location>
        <begin position="69"/>
        <end position="218"/>
    </location>
</feature>
<accession>A0ABR7CX93</accession>
<evidence type="ECO:0000256" key="3">
    <source>
        <dbReference type="ARBA" id="ARBA00022729"/>
    </source>
</evidence>
<evidence type="ECO:0000256" key="1">
    <source>
        <dbReference type="ARBA" id="ARBA00004442"/>
    </source>
</evidence>
<protein>
    <submittedName>
        <fullName evidence="8">RagB/SusD family nutrient uptake outer membrane protein</fullName>
    </submittedName>
</protein>
<dbReference type="Pfam" id="PF14322">
    <property type="entry name" value="SusD-like_3"/>
    <property type="match status" value="1"/>
</dbReference>
<organism evidence="8 9">
    <name type="scientific">Butyricimonas hominis</name>
    <dbReference type="NCBI Taxonomy" id="2763032"/>
    <lineage>
        <taxon>Bacteria</taxon>
        <taxon>Pseudomonadati</taxon>
        <taxon>Bacteroidota</taxon>
        <taxon>Bacteroidia</taxon>
        <taxon>Bacteroidales</taxon>
        <taxon>Odoribacteraceae</taxon>
        <taxon>Butyricimonas</taxon>
    </lineage>
</organism>
<evidence type="ECO:0000256" key="2">
    <source>
        <dbReference type="ARBA" id="ARBA00006275"/>
    </source>
</evidence>
<dbReference type="SUPFAM" id="SSF48452">
    <property type="entry name" value="TPR-like"/>
    <property type="match status" value="1"/>
</dbReference>
<dbReference type="InterPro" id="IPR033985">
    <property type="entry name" value="SusD-like_N"/>
</dbReference>
<evidence type="ECO:0000313" key="8">
    <source>
        <dbReference type="EMBL" id="MBC5620301.1"/>
    </source>
</evidence>
<sequence length="506" mass="57181">MKKIKYILFLLPLFLFTGCEDFLNEEPENSVTNGNFWKTGQDVESAIYGMHVSFRNTFGNIVLFYRDRGLPFDYMNAVWARISNGTPTWKNTDGELNWVGLYRLIANCNLIIDNIDRANLEKSRYSFYLGQALCVRAYTYLYLIKTWGDVPLIKASVDTGEKARSRWQDVADFIIEDLKEAAKLLPVAANLTNEDGTSITSKQIPSKGSAWAILAHVYAWKASLNKEPELNQLALAACDSVIGDQSYQLAGNAKDICDKVIRGNSAEGIFELDYQNTSDNDLKPAGSYAAAAFQKYPVVPLTTPSTRRSLLRMNNATAMALFPDLNDERRSEYFYELDLMAKEATSITQGAAYIQKWRGVVTYTDGSQVGQIKTYEDNEILIRLADIILLRAELRANTGDQNGAISDLNTIRNRAKAHVYSAEEGDLKEVIALEREKELFLETPNLRYFDIVRNGTFREKLRGKYKTLTDQDVTDGALYIPVSVAAFDNNTLMKQTPYWTRNGYAY</sequence>
<keyword evidence="5" id="KW-0998">Cell outer membrane</keyword>
<dbReference type="Gene3D" id="1.25.40.390">
    <property type="match status" value="1"/>
</dbReference>
<dbReference type="RefSeq" id="WP_186975113.1">
    <property type="nucleotide sequence ID" value="NZ_JACOOH010000002.1"/>
</dbReference>
<proteinExistence type="inferred from homology"/>
<keyword evidence="3" id="KW-0732">Signal</keyword>
<dbReference type="Pfam" id="PF07980">
    <property type="entry name" value="SusD_RagB"/>
    <property type="match status" value="1"/>
</dbReference>
<comment type="subcellular location">
    <subcellularLocation>
        <location evidence="1">Cell outer membrane</location>
    </subcellularLocation>
</comment>
<evidence type="ECO:0000256" key="5">
    <source>
        <dbReference type="ARBA" id="ARBA00023237"/>
    </source>
</evidence>
<keyword evidence="4" id="KW-0472">Membrane</keyword>